<comment type="caution">
    <text evidence="1">The sequence shown here is derived from an EMBL/GenBank/DDBJ whole genome shotgun (WGS) entry which is preliminary data.</text>
</comment>
<organism evidence="1 2">
    <name type="scientific">Senna tora</name>
    <dbReference type="NCBI Taxonomy" id="362788"/>
    <lineage>
        <taxon>Eukaryota</taxon>
        <taxon>Viridiplantae</taxon>
        <taxon>Streptophyta</taxon>
        <taxon>Embryophyta</taxon>
        <taxon>Tracheophyta</taxon>
        <taxon>Spermatophyta</taxon>
        <taxon>Magnoliopsida</taxon>
        <taxon>eudicotyledons</taxon>
        <taxon>Gunneridae</taxon>
        <taxon>Pentapetalae</taxon>
        <taxon>rosids</taxon>
        <taxon>fabids</taxon>
        <taxon>Fabales</taxon>
        <taxon>Fabaceae</taxon>
        <taxon>Caesalpinioideae</taxon>
        <taxon>Cassia clade</taxon>
        <taxon>Senna</taxon>
    </lineage>
</organism>
<dbReference type="AlphaFoldDB" id="A0A834SR58"/>
<sequence>MGKVTRSFNDLKGEKTEKVCGKDKCTKERHVYPYERTPRGYVGEVRAVWHRSCVPPITNG</sequence>
<evidence type="ECO:0000313" key="2">
    <source>
        <dbReference type="Proteomes" id="UP000634136"/>
    </source>
</evidence>
<protein>
    <submittedName>
        <fullName evidence="1">Uncharacterized protein</fullName>
    </submittedName>
</protein>
<dbReference type="EMBL" id="JAAIUW010000011">
    <property type="protein sequence ID" value="KAF7809033.1"/>
    <property type="molecule type" value="Genomic_DNA"/>
</dbReference>
<accession>A0A834SR58</accession>
<evidence type="ECO:0000313" key="1">
    <source>
        <dbReference type="EMBL" id="KAF7809033.1"/>
    </source>
</evidence>
<name>A0A834SR58_9FABA</name>
<dbReference type="Proteomes" id="UP000634136">
    <property type="component" value="Unassembled WGS sequence"/>
</dbReference>
<proteinExistence type="predicted"/>
<keyword evidence="2" id="KW-1185">Reference proteome</keyword>
<reference evidence="1" key="1">
    <citation type="submission" date="2020-09" db="EMBL/GenBank/DDBJ databases">
        <title>Genome-Enabled Discovery of Anthraquinone Biosynthesis in Senna tora.</title>
        <authorList>
            <person name="Kang S.-H."/>
            <person name="Pandey R.P."/>
            <person name="Lee C.-M."/>
            <person name="Sim J.-S."/>
            <person name="Jeong J.-T."/>
            <person name="Choi B.-S."/>
            <person name="Jung M."/>
            <person name="Ginzburg D."/>
            <person name="Zhao K."/>
            <person name="Won S.Y."/>
            <person name="Oh T.-J."/>
            <person name="Yu Y."/>
            <person name="Kim N.-H."/>
            <person name="Lee O.R."/>
            <person name="Lee T.-H."/>
            <person name="Bashyal P."/>
            <person name="Kim T.-S."/>
            <person name="Lee W.-H."/>
            <person name="Kawkins C."/>
            <person name="Kim C.-K."/>
            <person name="Kim J.S."/>
            <person name="Ahn B.O."/>
            <person name="Rhee S.Y."/>
            <person name="Sohng J.K."/>
        </authorList>
    </citation>
    <scope>NUCLEOTIDE SEQUENCE</scope>
    <source>
        <tissue evidence="1">Leaf</tissue>
    </source>
</reference>
<gene>
    <name evidence="1" type="ORF">G2W53_035776</name>
</gene>